<reference evidence="2" key="1">
    <citation type="submission" date="2021-04" db="EMBL/GenBank/DDBJ databases">
        <authorList>
            <person name="Hartkoorn R.C."/>
            <person name="Beaudoing E."/>
            <person name="Hot D."/>
        </authorList>
    </citation>
    <scope>NUCLEOTIDE SEQUENCE</scope>
    <source>
        <strain evidence="2">NRRL B-16292</strain>
    </source>
</reference>
<dbReference type="Gene3D" id="1.20.120.520">
    <property type="entry name" value="nmb1532 protein domain like"/>
    <property type="match status" value="1"/>
</dbReference>
<keyword evidence="3" id="KW-1185">Reference proteome</keyword>
<accession>A0ABY5W543</accession>
<reference evidence="2" key="2">
    <citation type="submission" date="2022-09" db="EMBL/GenBank/DDBJ databases">
        <title>Biosynthetic gene clusters of Dactylosporangioum fulvum.</title>
        <authorList>
            <person name="Caradec T."/>
        </authorList>
    </citation>
    <scope>NUCLEOTIDE SEQUENCE</scope>
    <source>
        <strain evidence="2">NRRL B-16292</strain>
    </source>
</reference>
<dbReference type="Proteomes" id="UP001059617">
    <property type="component" value="Chromosome"/>
</dbReference>
<dbReference type="Pfam" id="PF01814">
    <property type="entry name" value="Hemerythrin"/>
    <property type="match status" value="1"/>
</dbReference>
<dbReference type="PANTHER" id="PTHR35585">
    <property type="entry name" value="HHE DOMAIN PROTEIN (AFU_ORTHOLOGUE AFUA_4G00730)"/>
    <property type="match status" value="1"/>
</dbReference>
<sequence length="153" mass="17306">MASDAVTLIMNDHRTMEQLFEKLRSGTGDRRQLLDECAARLTAHSHAEEQKVYPALAELDPNVRDEVHRGADEHHQAERMLHDLQRMAADAPEFEGLLDEFISAVQHHVEEEETELLPALRDAVPAARLEELGAAFEKIRLQELEVAGLGLRR</sequence>
<gene>
    <name evidence="2" type="ORF">Dfulv_10240</name>
</gene>
<protein>
    <submittedName>
        <fullName evidence="2">Hemerythrin domain-containing protein</fullName>
    </submittedName>
</protein>
<dbReference type="InterPro" id="IPR012312">
    <property type="entry name" value="Hemerythrin-like"/>
</dbReference>
<dbReference type="EMBL" id="CP073720">
    <property type="protein sequence ID" value="UWP84579.1"/>
    <property type="molecule type" value="Genomic_DNA"/>
</dbReference>
<evidence type="ECO:0000313" key="2">
    <source>
        <dbReference type="EMBL" id="UWP84579.1"/>
    </source>
</evidence>
<organism evidence="2 3">
    <name type="scientific">Dactylosporangium fulvum</name>
    <dbReference type="NCBI Taxonomy" id="53359"/>
    <lineage>
        <taxon>Bacteria</taxon>
        <taxon>Bacillati</taxon>
        <taxon>Actinomycetota</taxon>
        <taxon>Actinomycetes</taxon>
        <taxon>Micromonosporales</taxon>
        <taxon>Micromonosporaceae</taxon>
        <taxon>Dactylosporangium</taxon>
    </lineage>
</organism>
<evidence type="ECO:0000259" key="1">
    <source>
        <dbReference type="Pfam" id="PF01814"/>
    </source>
</evidence>
<name>A0ABY5W543_9ACTN</name>
<evidence type="ECO:0000313" key="3">
    <source>
        <dbReference type="Proteomes" id="UP001059617"/>
    </source>
</evidence>
<dbReference type="PANTHER" id="PTHR35585:SF1">
    <property type="entry name" value="HHE DOMAIN PROTEIN (AFU_ORTHOLOGUE AFUA_4G00730)"/>
    <property type="match status" value="1"/>
</dbReference>
<dbReference type="RefSeq" id="WP_259862458.1">
    <property type="nucleotide sequence ID" value="NZ_BAAAST010000102.1"/>
</dbReference>
<feature type="domain" description="Hemerythrin-like" evidence="1">
    <location>
        <begin position="5"/>
        <end position="120"/>
    </location>
</feature>
<proteinExistence type="predicted"/>